<dbReference type="Pfam" id="PF00612">
    <property type="entry name" value="IQ"/>
    <property type="match status" value="1"/>
</dbReference>
<evidence type="ECO:0000259" key="5">
    <source>
        <dbReference type="Pfam" id="PF13178"/>
    </source>
</evidence>
<feature type="compositionally biased region" description="Polar residues" evidence="4">
    <location>
        <begin position="391"/>
        <end position="406"/>
    </location>
</feature>
<feature type="compositionally biased region" description="Polar residues" evidence="4">
    <location>
        <begin position="325"/>
        <end position="341"/>
    </location>
</feature>
<sequence>MGRKGKWFGAVKGAFIPNCCGGTHGKTNLGESKHSDPIATKEVESTAPDVAQPVPPPAIQEVKLTVTEKEDEQSKHAYSVALASAVAAEAAAVAAQAAAEVVRLTTSTSRHTGDSREEIAAIKIQTAFRGYLARRTLRTLRGLIRLRRVLDGNAVRSQTSNTLQCMQTMARVQIQIRSRRIRMTEENQALQRHLQRKHEYEFEKAKMGEEWDDSLQSKEQIEAHLLNKQEAAIRRERTLAYAFSHQWKSSSRTLTPSFTDPSNPQWGWSWLERWMAARPWENHSVREINDHASIKSTSHGGNVQTTKRRSTSRERTPSAVRRSSRPLSCQSPATPRSNSKAPSLASRKKSVSPRCGHCSGDDDSRSMFSVQSERRRRYSIAGSSVRDDESLVNSPTVPSYMASTESARARSRFHSPQSDRPGTPGSICSVKKRLSFPLADNTGLSSPASNRRHSGPPKIGIFPVKDAGSKEELVTHNSGNAQQIE</sequence>
<dbReference type="PANTHER" id="PTHR32295:SF216">
    <property type="entry name" value="PROTEIN IQ-DOMAIN 3"/>
    <property type="match status" value="1"/>
</dbReference>
<feature type="compositionally biased region" description="Polar residues" evidence="4">
    <location>
        <begin position="475"/>
        <end position="485"/>
    </location>
</feature>
<evidence type="ECO:0000313" key="6">
    <source>
        <dbReference type="EMBL" id="WOK96664.1"/>
    </source>
</evidence>
<comment type="similarity">
    <text evidence="2">Belongs to the IQD family.</text>
</comment>
<dbReference type="SMART" id="SM00015">
    <property type="entry name" value="IQ"/>
    <property type="match status" value="1"/>
</dbReference>
<dbReference type="GO" id="GO:0005516">
    <property type="term" value="F:calmodulin binding"/>
    <property type="evidence" value="ECO:0007669"/>
    <property type="project" value="UniProtKB-KW"/>
</dbReference>
<dbReference type="Pfam" id="PF13178">
    <property type="entry name" value="DUF4005"/>
    <property type="match status" value="1"/>
</dbReference>
<evidence type="ECO:0000256" key="3">
    <source>
        <dbReference type="ARBA" id="ARBA00024378"/>
    </source>
</evidence>
<reference evidence="6 7" key="1">
    <citation type="submission" date="2023-10" db="EMBL/GenBank/DDBJ databases">
        <title>Chromosome-scale genome assembly provides insights into flower coloration mechanisms of Canna indica.</title>
        <authorList>
            <person name="Li C."/>
        </authorList>
    </citation>
    <scope>NUCLEOTIDE SEQUENCE [LARGE SCALE GENOMIC DNA]</scope>
    <source>
        <tissue evidence="6">Flower</tissue>
    </source>
</reference>
<keyword evidence="7" id="KW-1185">Reference proteome</keyword>
<feature type="region of interest" description="Disordered" evidence="4">
    <location>
        <begin position="292"/>
        <end position="426"/>
    </location>
</feature>
<dbReference type="InterPro" id="IPR025064">
    <property type="entry name" value="DUF4005"/>
</dbReference>
<accession>A0AAQ3JUN6</accession>
<feature type="region of interest" description="Disordered" evidence="4">
    <location>
        <begin position="439"/>
        <end position="485"/>
    </location>
</feature>
<feature type="compositionally biased region" description="Polar residues" evidence="4">
    <location>
        <begin position="294"/>
        <end position="304"/>
    </location>
</feature>
<dbReference type="InterPro" id="IPR000048">
    <property type="entry name" value="IQ_motif_EF-hand-BS"/>
</dbReference>
<feature type="domain" description="DUF4005" evidence="5">
    <location>
        <begin position="341"/>
        <end position="449"/>
    </location>
</feature>
<dbReference type="EMBL" id="CP136891">
    <property type="protein sequence ID" value="WOK96664.1"/>
    <property type="molecule type" value="Genomic_DNA"/>
</dbReference>
<protein>
    <submittedName>
        <fullName evidence="6">Protein IQ-DOMAIN 1-like</fullName>
    </submittedName>
</protein>
<evidence type="ECO:0000256" key="2">
    <source>
        <dbReference type="ARBA" id="ARBA00024341"/>
    </source>
</evidence>
<dbReference type="PANTHER" id="PTHR32295">
    <property type="entry name" value="IQ-DOMAIN 5-RELATED"/>
    <property type="match status" value="1"/>
</dbReference>
<evidence type="ECO:0000256" key="1">
    <source>
        <dbReference type="ARBA" id="ARBA00022860"/>
    </source>
</evidence>
<dbReference type="CDD" id="cd23767">
    <property type="entry name" value="IQCD"/>
    <property type="match status" value="1"/>
</dbReference>
<evidence type="ECO:0000313" key="7">
    <source>
        <dbReference type="Proteomes" id="UP001327560"/>
    </source>
</evidence>
<name>A0AAQ3JUN6_9LILI</name>
<dbReference type="AlphaFoldDB" id="A0AAQ3JUN6"/>
<comment type="subunit">
    <text evidence="3">Binds to multiple calmodulin (CaM) in the presence of Ca(2+) and CaM-like proteins.</text>
</comment>
<proteinExistence type="inferred from homology"/>
<evidence type="ECO:0000256" key="4">
    <source>
        <dbReference type="SAM" id="MobiDB-lite"/>
    </source>
</evidence>
<keyword evidence="1" id="KW-0112">Calmodulin-binding</keyword>
<dbReference type="PROSITE" id="PS50096">
    <property type="entry name" value="IQ"/>
    <property type="match status" value="1"/>
</dbReference>
<dbReference type="Gene3D" id="1.20.5.190">
    <property type="match status" value="1"/>
</dbReference>
<gene>
    <name evidence="6" type="ORF">Cni_G05371</name>
</gene>
<organism evidence="6 7">
    <name type="scientific">Canna indica</name>
    <name type="common">Indian-shot</name>
    <dbReference type="NCBI Taxonomy" id="4628"/>
    <lineage>
        <taxon>Eukaryota</taxon>
        <taxon>Viridiplantae</taxon>
        <taxon>Streptophyta</taxon>
        <taxon>Embryophyta</taxon>
        <taxon>Tracheophyta</taxon>
        <taxon>Spermatophyta</taxon>
        <taxon>Magnoliopsida</taxon>
        <taxon>Liliopsida</taxon>
        <taxon>Zingiberales</taxon>
        <taxon>Cannaceae</taxon>
        <taxon>Canna</taxon>
    </lineage>
</organism>
<dbReference type="Proteomes" id="UP001327560">
    <property type="component" value="Chromosome 2"/>
</dbReference>